<dbReference type="InterPro" id="IPR001932">
    <property type="entry name" value="PPM-type_phosphatase-like_dom"/>
</dbReference>
<dbReference type="InterPro" id="IPR039123">
    <property type="entry name" value="PPTC7"/>
</dbReference>
<dbReference type="EC" id="3.1.3.16" evidence="1"/>
<comment type="catalytic activity">
    <reaction evidence="1">
        <text>O-phospho-L-seryl-[protein] + H2O = L-seryl-[protein] + phosphate</text>
        <dbReference type="Rhea" id="RHEA:20629"/>
        <dbReference type="Rhea" id="RHEA-COMP:9863"/>
        <dbReference type="Rhea" id="RHEA-COMP:11604"/>
        <dbReference type="ChEBI" id="CHEBI:15377"/>
        <dbReference type="ChEBI" id="CHEBI:29999"/>
        <dbReference type="ChEBI" id="CHEBI:43474"/>
        <dbReference type="ChEBI" id="CHEBI:83421"/>
        <dbReference type="EC" id="3.1.3.16"/>
    </reaction>
</comment>
<dbReference type="GO" id="GO:0046872">
    <property type="term" value="F:metal ion binding"/>
    <property type="evidence" value="ECO:0007669"/>
    <property type="project" value="UniProtKB-UniRule"/>
</dbReference>
<evidence type="ECO:0000256" key="1">
    <source>
        <dbReference type="RuleBase" id="RU366020"/>
    </source>
</evidence>
<keyword evidence="1" id="KW-0378">Hydrolase</keyword>
<dbReference type="PANTHER" id="PTHR12320">
    <property type="entry name" value="PROTEIN PHOSPHATASE 2C"/>
    <property type="match status" value="1"/>
</dbReference>
<dbReference type="SUPFAM" id="SSF81606">
    <property type="entry name" value="PP2C-like"/>
    <property type="match status" value="1"/>
</dbReference>
<dbReference type="Proteomes" id="UP000053864">
    <property type="component" value="Unassembled WGS sequence"/>
</dbReference>
<dbReference type="AlphaFoldDB" id="W2J523"/>
<dbReference type="GO" id="GO:0004722">
    <property type="term" value="F:protein serine/threonine phosphatase activity"/>
    <property type="evidence" value="ECO:0007669"/>
    <property type="project" value="UniProtKB-EC"/>
</dbReference>
<dbReference type="SMART" id="SM00332">
    <property type="entry name" value="PP2Cc"/>
    <property type="match status" value="1"/>
</dbReference>
<organism evidence="3 4">
    <name type="scientific">Phytophthora nicotianae</name>
    <name type="common">Potato buckeye rot agent</name>
    <name type="synonym">Phytophthora parasitica</name>
    <dbReference type="NCBI Taxonomy" id="4792"/>
    <lineage>
        <taxon>Eukaryota</taxon>
        <taxon>Sar</taxon>
        <taxon>Stramenopiles</taxon>
        <taxon>Oomycota</taxon>
        <taxon>Peronosporomycetes</taxon>
        <taxon>Peronosporales</taxon>
        <taxon>Peronosporaceae</taxon>
        <taxon>Phytophthora</taxon>
    </lineage>
</organism>
<dbReference type="InterPro" id="IPR036457">
    <property type="entry name" value="PPM-type-like_dom_sf"/>
</dbReference>
<comment type="catalytic activity">
    <reaction evidence="1">
        <text>O-phospho-L-threonyl-[protein] + H2O = L-threonyl-[protein] + phosphate</text>
        <dbReference type="Rhea" id="RHEA:47004"/>
        <dbReference type="Rhea" id="RHEA-COMP:11060"/>
        <dbReference type="Rhea" id="RHEA-COMP:11605"/>
        <dbReference type="ChEBI" id="CHEBI:15377"/>
        <dbReference type="ChEBI" id="CHEBI:30013"/>
        <dbReference type="ChEBI" id="CHEBI:43474"/>
        <dbReference type="ChEBI" id="CHEBI:61977"/>
        <dbReference type="EC" id="3.1.3.16"/>
    </reaction>
</comment>
<evidence type="ECO:0000259" key="2">
    <source>
        <dbReference type="PROSITE" id="PS51746"/>
    </source>
</evidence>
<name>W2J523_PHYNI</name>
<comment type="cofactor">
    <cofactor evidence="1">
        <name>Mn(2+)</name>
        <dbReference type="ChEBI" id="CHEBI:29035"/>
    </cofactor>
</comment>
<evidence type="ECO:0000313" key="4">
    <source>
        <dbReference type="Proteomes" id="UP000053864"/>
    </source>
</evidence>
<keyword evidence="1" id="KW-0460">Magnesium</keyword>
<sequence length="312" mass="33853">MRMALRGLGRRHDCMRSARRWLSAERKVRPALRLESGACGLPHPQKRATGGEDAWFISGNTVGVADGVGGWARKVIDYAYIFCMYVVLSWLCDQGIDSGEYSRTLMNSAKRTVTASDKTPTPLQVLTVAHRSAQCPGSSTACIVQLKDLSLQAINLGDSGFLLCRLQPDKAEGGALRWQVVHETPNQCHYFNCPYQLGFGANGDKPEMGEVYDLETQEGDVIVLGTDGLFDNLFPKQIASLLDTVLPSTPELDHHSMEKVASCIAHTAHKAAKGTKSKTPFAVAAQQAGYEYLGGKMDDITVVTSLVTSDGT</sequence>
<comment type="similarity">
    <text evidence="1">Belongs to the PP2C family.</text>
</comment>
<comment type="cofactor">
    <cofactor evidence="1">
        <name>Mg(2+)</name>
        <dbReference type="ChEBI" id="CHEBI:18420"/>
    </cofactor>
</comment>
<dbReference type="VEuPathDB" id="FungiDB:PPTG_11799"/>
<proteinExistence type="inferred from homology"/>
<reference evidence="3 4" key="1">
    <citation type="submission" date="2013-11" db="EMBL/GenBank/DDBJ databases">
        <title>The Genome Sequence of Phytophthora parasitica CJ05E6.</title>
        <authorList>
            <consortium name="The Broad Institute Genomics Platform"/>
            <person name="Russ C."/>
            <person name="Tyler B."/>
            <person name="Panabieres F."/>
            <person name="Shan W."/>
            <person name="Tripathy S."/>
            <person name="Grunwald N."/>
            <person name="Machado M."/>
            <person name="Johnson C.S."/>
            <person name="Arredondo F."/>
            <person name="Hong C."/>
            <person name="Coffey M."/>
            <person name="Young S.K."/>
            <person name="Zeng Q."/>
            <person name="Gargeya S."/>
            <person name="Fitzgerald M."/>
            <person name="Abouelleil A."/>
            <person name="Alvarado L."/>
            <person name="Chapman S.B."/>
            <person name="Gainer-Dewar J."/>
            <person name="Goldberg J."/>
            <person name="Griggs A."/>
            <person name="Gujja S."/>
            <person name="Hansen M."/>
            <person name="Howarth C."/>
            <person name="Imamovic A."/>
            <person name="Ireland A."/>
            <person name="Larimer J."/>
            <person name="McCowan C."/>
            <person name="Murphy C."/>
            <person name="Pearson M."/>
            <person name="Poon T.W."/>
            <person name="Priest M."/>
            <person name="Roberts A."/>
            <person name="Saif S."/>
            <person name="Shea T."/>
            <person name="Sykes S."/>
            <person name="Wortman J."/>
            <person name="Nusbaum C."/>
            <person name="Birren B."/>
        </authorList>
    </citation>
    <scope>NUCLEOTIDE SEQUENCE [LARGE SCALE GENOMIC DNA]</scope>
    <source>
        <strain evidence="3 4">CJ05E6</strain>
    </source>
</reference>
<dbReference type="PROSITE" id="PS51746">
    <property type="entry name" value="PPM_2"/>
    <property type="match status" value="1"/>
</dbReference>
<keyword evidence="1" id="KW-0479">Metal-binding</keyword>
<dbReference type="EMBL" id="KI672791">
    <property type="protein sequence ID" value="ETL40688.1"/>
    <property type="molecule type" value="Genomic_DNA"/>
</dbReference>
<dbReference type="Gene3D" id="3.60.40.10">
    <property type="entry name" value="PPM-type phosphatase domain"/>
    <property type="match status" value="2"/>
</dbReference>
<keyword evidence="1" id="KW-0464">Manganese</keyword>
<keyword evidence="1" id="KW-0904">Protein phosphatase</keyword>
<gene>
    <name evidence="3" type="ORF">L916_08188</name>
</gene>
<feature type="domain" description="PPM-type phosphatase" evidence="2">
    <location>
        <begin position="38"/>
        <end position="307"/>
    </location>
</feature>
<evidence type="ECO:0000313" key="3">
    <source>
        <dbReference type="EMBL" id="ETL40688.1"/>
    </source>
</evidence>
<dbReference type="PANTHER" id="PTHR12320:SF1">
    <property type="entry name" value="PROTEIN PHOSPHATASE PTC7 HOMOLOG"/>
    <property type="match status" value="1"/>
</dbReference>
<accession>W2J523</accession>
<protein>
    <recommendedName>
        <fullName evidence="1">Protein phosphatase</fullName>
        <ecNumber evidence="1">3.1.3.16</ecNumber>
    </recommendedName>
</protein>